<organism evidence="3 4">
    <name type="scientific">Phyllobacterium trifolii</name>
    <dbReference type="NCBI Taxonomy" id="300193"/>
    <lineage>
        <taxon>Bacteria</taxon>
        <taxon>Pseudomonadati</taxon>
        <taxon>Pseudomonadota</taxon>
        <taxon>Alphaproteobacteria</taxon>
        <taxon>Hyphomicrobiales</taxon>
        <taxon>Phyllobacteriaceae</taxon>
        <taxon>Phyllobacterium</taxon>
    </lineage>
</organism>
<feature type="domain" description="Methyltransferase FkbM" evidence="2">
    <location>
        <begin position="160"/>
        <end position="320"/>
    </location>
</feature>
<proteinExistence type="predicted"/>
<dbReference type="PANTHER" id="PTHR34203">
    <property type="entry name" value="METHYLTRANSFERASE, FKBM FAMILY PROTEIN"/>
    <property type="match status" value="1"/>
</dbReference>
<accession>A0A839UJ58</accession>
<dbReference type="GO" id="GO:0032259">
    <property type="term" value="P:methylation"/>
    <property type="evidence" value="ECO:0007669"/>
    <property type="project" value="UniProtKB-KW"/>
</dbReference>
<keyword evidence="1" id="KW-0175">Coiled coil</keyword>
<evidence type="ECO:0000313" key="3">
    <source>
        <dbReference type="EMBL" id="MBB3149945.1"/>
    </source>
</evidence>
<feature type="coiled-coil region" evidence="1">
    <location>
        <begin position="28"/>
        <end position="55"/>
    </location>
</feature>
<evidence type="ECO:0000256" key="1">
    <source>
        <dbReference type="SAM" id="Coils"/>
    </source>
</evidence>
<gene>
    <name evidence="3" type="ORF">FHS21_006404</name>
</gene>
<dbReference type="Pfam" id="PF05050">
    <property type="entry name" value="Methyltransf_21"/>
    <property type="match status" value="1"/>
</dbReference>
<dbReference type="NCBIfam" id="TIGR01444">
    <property type="entry name" value="fkbM_fam"/>
    <property type="match status" value="1"/>
</dbReference>
<dbReference type="PANTHER" id="PTHR34203:SF15">
    <property type="entry name" value="SLL1173 PROTEIN"/>
    <property type="match status" value="1"/>
</dbReference>
<dbReference type="Gene3D" id="3.40.50.150">
    <property type="entry name" value="Vaccinia Virus protein VP39"/>
    <property type="match status" value="1"/>
</dbReference>
<keyword evidence="3" id="KW-0489">Methyltransferase</keyword>
<keyword evidence="4" id="KW-1185">Reference proteome</keyword>
<protein>
    <submittedName>
        <fullName evidence="3">FkbM family methyltransferase</fullName>
    </submittedName>
</protein>
<evidence type="ECO:0000259" key="2">
    <source>
        <dbReference type="Pfam" id="PF05050"/>
    </source>
</evidence>
<dbReference type="EMBL" id="JACHXN010000057">
    <property type="protein sequence ID" value="MBB3149945.1"/>
    <property type="molecule type" value="Genomic_DNA"/>
</dbReference>
<dbReference type="InterPro" id="IPR052514">
    <property type="entry name" value="SAM-dependent_MTase"/>
</dbReference>
<reference evidence="3 4" key="1">
    <citation type="submission" date="2020-08" db="EMBL/GenBank/DDBJ databases">
        <title>Genomic Encyclopedia of Type Strains, Phase III (KMG-III): the genomes of soil and plant-associated and newly described type strains.</title>
        <authorList>
            <person name="Whitman W."/>
        </authorList>
    </citation>
    <scope>NUCLEOTIDE SEQUENCE [LARGE SCALE GENOMIC DNA]</scope>
    <source>
        <strain evidence="3 4">CECT 7015</strain>
    </source>
</reference>
<dbReference type="RefSeq" id="WP_183665852.1">
    <property type="nucleotide sequence ID" value="NZ_JACHXN010000057.1"/>
</dbReference>
<dbReference type="InterPro" id="IPR006342">
    <property type="entry name" value="FkbM_mtfrase"/>
</dbReference>
<keyword evidence="3" id="KW-0808">Transferase</keyword>
<dbReference type="AlphaFoldDB" id="A0A839UJ58"/>
<dbReference type="Proteomes" id="UP000554520">
    <property type="component" value="Unassembled WGS sequence"/>
</dbReference>
<sequence length="360" mass="39978">MRKLLKQVGRPILDPLRRRLQRLPSSERNGYVEQIDSLESRLSDTEKRLEDVQMRTLFAAAFAKAPAESDLARLSGVDFSNVSAALRTIVTTYDKQTHASPITVRFGASEIETFNMGDYSLVLDKSDNAVSRHILEGNDYEPHLVRYFRRSILPGMTVVDIGANVGFYSMLSASIVGPAGKVLSFEPNTENCRLLLMSAAINAFNWVKLFPLALSDENGTAFFSPAIGSNGGFLPSIQETLMSPNCTVVPTMVLDDMVDIPVHFIKADTEGAEYLALKGGERLLRKHLPIIALEFSMEMSQRVSGIDGGDFLRWLYSMGYSGSVLSRSDASDELITDIDTFISDWGNITRIEDIVFQRTR</sequence>
<dbReference type="InterPro" id="IPR029063">
    <property type="entry name" value="SAM-dependent_MTases_sf"/>
</dbReference>
<evidence type="ECO:0000313" key="4">
    <source>
        <dbReference type="Proteomes" id="UP000554520"/>
    </source>
</evidence>
<comment type="caution">
    <text evidence="3">The sequence shown here is derived from an EMBL/GenBank/DDBJ whole genome shotgun (WGS) entry which is preliminary data.</text>
</comment>
<dbReference type="GO" id="GO:0008168">
    <property type="term" value="F:methyltransferase activity"/>
    <property type="evidence" value="ECO:0007669"/>
    <property type="project" value="UniProtKB-KW"/>
</dbReference>
<dbReference type="SUPFAM" id="SSF53335">
    <property type="entry name" value="S-adenosyl-L-methionine-dependent methyltransferases"/>
    <property type="match status" value="1"/>
</dbReference>
<name>A0A839UJ58_9HYPH</name>